<dbReference type="EMBL" id="CM044705">
    <property type="protein sequence ID" value="KAI5664481.1"/>
    <property type="molecule type" value="Genomic_DNA"/>
</dbReference>
<gene>
    <name evidence="1" type="ORF">M9H77_23804</name>
</gene>
<evidence type="ECO:0000313" key="1">
    <source>
        <dbReference type="EMBL" id="KAI5664481.1"/>
    </source>
</evidence>
<dbReference type="Proteomes" id="UP001060085">
    <property type="component" value="Linkage Group LG05"/>
</dbReference>
<accession>A0ACC0AUS6</accession>
<comment type="caution">
    <text evidence="1">The sequence shown here is derived from an EMBL/GenBank/DDBJ whole genome shotgun (WGS) entry which is preliminary data.</text>
</comment>
<proteinExistence type="predicted"/>
<name>A0ACC0AUS6_CATRO</name>
<organism evidence="1 2">
    <name type="scientific">Catharanthus roseus</name>
    <name type="common">Madagascar periwinkle</name>
    <name type="synonym">Vinca rosea</name>
    <dbReference type="NCBI Taxonomy" id="4058"/>
    <lineage>
        <taxon>Eukaryota</taxon>
        <taxon>Viridiplantae</taxon>
        <taxon>Streptophyta</taxon>
        <taxon>Embryophyta</taxon>
        <taxon>Tracheophyta</taxon>
        <taxon>Spermatophyta</taxon>
        <taxon>Magnoliopsida</taxon>
        <taxon>eudicotyledons</taxon>
        <taxon>Gunneridae</taxon>
        <taxon>Pentapetalae</taxon>
        <taxon>asterids</taxon>
        <taxon>lamiids</taxon>
        <taxon>Gentianales</taxon>
        <taxon>Apocynaceae</taxon>
        <taxon>Rauvolfioideae</taxon>
        <taxon>Vinceae</taxon>
        <taxon>Catharanthinae</taxon>
        <taxon>Catharanthus</taxon>
    </lineage>
</organism>
<protein>
    <submittedName>
        <fullName evidence="1">Uncharacterized protein</fullName>
    </submittedName>
</protein>
<keyword evidence="2" id="KW-1185">Reference proteome</keyword>
<evidence type="ECO:0000313" key="2">
    <source>
        <dbReference type="Proteomes" id="UP001060085"/>
    </source>
</evidence>
<sequence>MEEVPYVHPGPIVPDVLSRQHEHRSGLIWSGDHETCFTDLQSALGDARQIGEALVLVLALRPQLITDFVWLAYLDRALVLSDLCWAEVPLICYEIVEYHYPKHVMRQDGPALAVEVLSYPSNEYIRWYWGITRVYIGNPANRDTSLLEWTDG</sequence>
<reference evidence="2" key="1">
    <citation type="journal article" date="2023" name="Nat. Plants">
        <title>Single-cell RNA sequencing provides a high-resolution roadmap for understanding the multicellular compartmentation of specialized metabolism.</title>
        <authorList>
            <person name="Sun S."/>
            <person name="Shen X."/>
            <person name="Li Y."/>
            <person name="Li Y."/>
            <person name="Wang S."/>
            <person name="Li R."/>
            <person name="Zhang H."/>
            <person name="Shen G."/>
            <person name="Guo B."/>
            <person name="Wei J."/>
            <person name="Xu J."/>
            <person name="St-Pierre B."/>
            <person name="Chen S."/>
            <person name="Sun C."/>
        </authorList>
    </citation>
    <scope>NUCLEOTIDE SEQUENCE [LARGE SCALE GENOMIC DNA]</scope>
</reference>